<evidence type="ECO:0000313" key="1">
    <source>
        <dbReference type="EMBL" id="MDT1061696.1"/>
    </source>
</evidence>
<proteinExistence type="predicted"/>
<accession>A0ABU3EBU3</accession>
<dbReference type="Proteomes" id="UP001251085">
    <property type="component" value="Unassembled WGS sequence"/>
</dbReference>
<dbReference type="RefSeq" id="WP_311758796.1">
    <property type="nucleotide sequence ID" value="NZ_JAVRQI010000005.1"/>
</dbReference>
<dbReference type="EMBL" id="JAVRQI010000005">
    <property type="protein sequence ID" value="MDT1061696.1"/>
    <property type="molecule type" value="Genomic_DNA"/>
</dbReference>
<protein>
    <recommendedName>
        <fullName evidence="3">Lipoprotein</fullName>
    </recommendedName>
</protein>
<sequence length="117" mass="12590">MIAFSALVLIAGCQDEGSRRPNDFTQSNINRETRIVKNDPATRAMVMNDCRANVRRGSAKDRQNIAVFMKVPVAEAAETFCSRIVGGLESGRLTAADGNALKRGRITPAALAVLQGE</sequence>
<organism evidence="1 2">
    <name type="scientific">Paracoccus broussonetiae</name>
    <dbReference type="NCBI Taxonomy" id="3075834"/>
    <lineage>
        <taxon>Bacteria</taxon>
        <taxon>Pseudomonadati</taxon>
        <taxon>Pseudomonadota</taxon>
        <taxon>Alphaproteobacteria</taxon>
        <taxon>Rhodobacterales</taxon>
        <taxon>Paracoccaceae</taxon>
        <taxon>Paracoccus</taxon>
    </lineage>
</organism>
<gene>
    <name evidence="1" type="ORF">RM190_07485</name>
</gene>
<evidence type="ECO:0008006" key="3">
    <source>
        <dbReference type="Google" id="ProtNLM"/>
    </source>
</evidence>
<reference evidence="2" key="1">
    <citation type="submission" date="2023-07" db="EMBL/GenBank/DDBJ databases">
        <title>Characterization of two Paracoccaceae strains isolated from Phycosphere and proposal of Xinfangfangia lacusdiani sp. nov.</title>
        <authorList>
            <person name="Deng Y."/>
            <person name="Zhang Y.Q."/>
        </authorList>
    </citation>
    <scope>NUCLEOTIDE SEQUENCE [LARGE SCALE GENOMIC DNA]</scope>
    <source>
        <strain evidence="2">CPCC 101403</strain>
    </source>
</reference>
<name>A0ABU3EBU3_9RHOB</name>
<keyword evidence="2" id="KW-1185">Reference proteome</keyword>
<comment type="caution">
    <text evidence="1">The sequence shown here is derived from an EMBL/GenBank/DDBJ whole genome shotgun (WGS) entry which is preliminary data.</text>
</comment>
<evidence type="ECO:0000313" key="2">
    <source>
        <dbReference type="Proteomes" id="UP001251085"/>
    </source>
</evidence>